<protein>
    <submittedName>
        <fullName evidence="1">Uncharacterized protein</fullName>
    </submittedName>
</protein>
<proteinExistence type="predicted"/>
<evidence type="ECO:0000313" key="2">
    <source>
        <dbReference type="Proteomes" id="UP001152531"/>
    </source>
</evidence>
<dbReference type="EMBL" id="CALSDN010000004">
    <property type="protein sequence ID" value="CAH6720539.1"/>
    <property type="molecule type" value="Genomic_DNA"/>
</dbReference>
<organism evidence="1 2">
    <name type="scientific">[Candida] jaroonii</name>
    <dbReference type="NCBI Taxonomy" id="467808"/>
    <lineage>
        <taxon>Eukaryota</taxon>
        <taxon>Fungi</taxon>
        <taxon>Dikarya</taxon>
        <taxon>Ascomycota</taxon>
        <taxon>Saccharomycotina</taxon>
        <taxon>Pichiomycetes</taxon>
        <taxon>Debaryomycetaceae</taxon>
        <taxon>Yamadazyma</taxon>
    </lineage>
</organism>
<keyword evidence="2" id="KW-1185">Reference proteome</keyword>
<dbReference type="Proteomes" id="UP001152531">
    <property type="component" value="Unassembled WGS sequence"/>
</dbReference>
<evidence type="ECO:0000313" key="1">
    <source>
        <dbReference type="EMBL" id="CAH6720539.1"/>
    </source>
</evidence>
<sequence length="342" mass="38449">MSKTPISSPKIPPQEMLPSTPPSNKKGRLSSMATPEKDTSMPFTPSLKRNSRNLGTIEQSPYGLLKTPKLDSDDEDIGASGGSKRSSRYKFPRTPNYFSPGKKLFDDEKEKEKDKEREDINNITLQLKGKLTNALEKLNQKDIKKSKFEFTELTFNISPTRKKDHDNPQFNDYLKKANLNLQNMTNFDNQSSILNKSVELQSSPVIKEERDIEIPLENSAHNALKATINRKSQHEDQIKHQVQQMSNKPPSTPKKINLPPINPKKNNEQDAAYSLMSLSSPQQIKFSHSRNQSLSSPQSNNGLVNDSVTLPPLSPTKQLVSLPPISGLIKNDDETDIEEDSD</sequence>
<comment type="caution">
    <text evidence="1">The sequence shown here is derived from an EMBL/GenBank/DDBJ whole genome shotgun (WGS) entry which is preliminary data.</text>
</comment>
<reference evidence="1" key="1">
    <citation type="submission" date="2022-06" db="EMBL/GenBank/DDBJ databases">
        <authorList>
            <person name="Legras J.-L."/>
            <person name="Devillers H."/>
            <person name="Grondin C."/>
        </authorList>
    </citation>
    <scope>NUCLEOTIDE SEQUENCE</scope>
    <source>
        <strain evidence="1">CLIB 1444</strain>
    </source>
</reference>
<gene>
    <name evidence="1" type="ORF">CLIB1444_04S02366</name>
</gene>
<name>A0ACA9Y750_9ASCO</name>
<accession>A0ACA9Y750</accession>